<accession>A0A5S5C6C7</accession>
<comment type="similarity">
    <text evidence="1 4">Belongs to the D-isomer specific 2-hydroxyacid dehydrogenase family.</text>
</comment>
<keyword evidence="3" id="KW-0520">NAD</keyword>
<dbReference type="Pfam" id="PF00389">
    <property type="entry name" value="2-Hacid_dh"/>
    <property type="match status" value="1"/>
</dbReference>
<dbReference type="InterPro" id="IPR036291">
    <property type="entry name" value="NAD(P)-bd_dom_sf"/>
</dbReference>
<dbReference type="Pfam" id="PF02826">
    <property type="entry name" value="2-Hacid_dh_C"/>
    <property type="match status" value="1"/>
</dbReference>
<protein>
    <submittedName>
        <fullName evidence="7">D-3-phosphoglycerate dehydrogenase</fullName>
    </submittedName>
</protein>
<dbReference type="OrthoDB" id="9805416at2"/>
<gene>
    <name evidence="7" type="ORF">BD809_10343</name>
</gene>
<evidence type="ECO:0000256" key="1">
    <source>
        <dbReference type="ARBA" id="ARBA00005854"/>
    </source>
</evidence>
<dbReference type="GO" id="GO:0016616">
    <property type="term" value="F:oxidoreductase activity, acting on the CH-OH group of donors, NAD or NADP as acceptor"/>
    <property type="evidence" value="ECO:0007669"/>
    <property type="project" value="InterPro"/>
</dbReference>
<dbReference type="Gene3D" id="3.40.50.720">
    <property type="entry name" value="NAD(P)-binding Rossmann-like Domain"/>
    <property type="match status" value="2"/>
</dbReference>
<dbReference type="CDD" id="cd05303">
    <property type="entry name" value="PGDH_2"/>
    <property type="match status" value="1"/>
</dbReference>
<dbReference type="InterPro" id="IPR006139">
    <property type="entry name" value="D-isomer_2_OHA_DH_cat_dom"/>
</dbReference>
<organism evidence="7 8">
    <name type="scientific">Aquimarina intermedia</name>
    <dbReference type="NCBI Taxonomy" id="350814"/>
    <lineage>
        <taxon>Bacteria</taxon>
        <taxon>Pseudomonadati</taxon>
        <taxon>Bacteroidota</taxon>
        <taxon>Flavobacteriia</taxon>
        <taxon>Flavobacteriales</taxon>
        <taxon>Flavobacteriaceae</taxon>
        <taxon>Aquimarina</taxon>
    </lineage>
</organism>
<dbReference type="PANTHER" id="PTHR43761">
    <property type="entry name" value="D-ISOMER SPECIFIC 2-HYDROXYACID DEHYDROGENASE FAMILY PROTEIN (AFU_ORTHOLOGUE AFUA_1G13630)"/>
    <property type="match status" value="1"/>
</dbReference>
<proteinExistence type="inferred from homology"/>
<evidence type="ECO:0000256" key="3">
    <source>
        <dbReference type="ARBA" id="ARBA00023027"/>
    </source>
</evidence>
<dbReference type="AlphaFoldDB" id="A0A5S5C6C7"/>
<evidence type="ECO:0000259" key="6">
    <source>
        <dbReference type="Pfam" id="PF02826"/>
    </source>
</evidence>
<sequence length="316" mass="33807">MKVLANDGVSQSGIKALEASGFEVITTTVAQDQLVNYINDKDITVLLVRSATKVRKDIIDNCKSLKVIGRGGVGMDNIDVAYAKEKGIEVINTPAASSSSVAELVFAHLYSGVRFLHDANRNMPLDGDSKFKNLKKAYAGGIELRGKTLGILGIGRIGQATAKIAIGVGMKVIAYDPYIEDVEIPLEFFDGQKTTFKIKTISKDEVLKNADFITLHVPAQKEYVIGASEIEKMKDGAGIVNAARGGVVDEVALVAALEKGKLSFAGLDVFENEPTPAIKVLMNHKISLTPHIGAATGEAQDRIGQELADQIISILK</sequence>
<dbReference type="PROSITE" id="PS00065">
    <property type="entry name" value="D_2_HYDROXYACID_DH_1"/>
    <property type="match status" value="1"/>
</dbReference>
<keyword evidence="8" id="KW-1185">Reference proteome</keyword>
<feature type="domain" description="D-isomer specific 2-hydroxyacid dehydrogenase NAD-binding" evidence="6">
    <location>
        <begin position="110"/>
        <end position="293"/>
    </location>
</feature>
<evidence type="ECO:0000256" key="4">
    <source>
        <dbReference type="RuleBase" id="RU003719"/>
    </source>
</evidence>
<dbReference type="PANTHER" id="PTHR43761:SF1">
    <property type="entry name" value="D-ISOMER SPECIFIC 2-HYDROXYACID DEHYDROGENASE CATALYTIC DOMAIN-CONTAINING PROTEIN-RELATED"/>
    <property type="match status" value="1"/>
</dbReference>
<dbReference type="SUPFAM" id="SSF51735">
    <property type="entry name" value="NAD(P)-binding Rossmann-fold domains"/>
    <property type="match status" value="1"/>
</dbReference>
<keyword evidence="2 4" id="KW-0560">Oxidoreductase</keyword>
<dbReference type="SUPFAM" id="SSF52283">
    <property type="entry name" value="Formate/glycerate dehydrogenase catalytic domain-like"/>
    <property type="match status" value="1"/>
</dbReference>
<dbReference type="Proteomes" id="UP000324376">
    <property type="component" value="Unassembled WGS sequence"/>
</dbReference>
<evidence type="ECO:0000259" key="5">
    <source>
        <dbReference type="Pfam" id="PF00389"/>
    </source>
</evidence>
<dbReference type="InterPro" id="IPR050418">
    <property type="entry name" value="D-iso_2-hydroxyacid_DH_PdxB"/>
</dbReference>
<dbReference type="RefSeq" id="WP_148781986.1">
    <property type="nucleotide sequence ID" value="NZ_VNHU01000003.1"/>
</dbReference>
<evidence type="ECO:0000313" key="8">
    <source>
        <dbReference type="Proteomes" id="UP000324376"/>
    </source>
</evidence>
<evidence type="ECO:0000313" key="7">
    <source>
        <dbReference type="EMBL" id="TYP74981.1"/>
    </source>
</evidence>
<evidence type="ECO:0000256" key="2">
    <source>
        <dbReference type="ARBA" id="ARBA00023002"/>
    </source>
</evidence>
<reference evidence="7 8" key="1">
    <citation type="submission" date="2019-07" db="EMBL/GenBank/DDBJ databases">
        <title>Genomic Encyclopedia of Archaeal and Bacterial Type Strains, Phase II (KMG-II): from individual species to whole genera.</title>
        <authorList>
            <person name="Goeker M."/>
        </authorList>
    </citation>
    <scope>NUCLEOTIDE SEQUENCE [LARGE SCALE GENOMIC DNA]</scope>
    <source>
        <strain evidence="7 8">DSM 17527</strain>
    </source>
</reference>
<dbReference type="InterPro" id="IPR006140">
    <property type="entry name" value="D-isomer_DH_NAD-bd"/>
</dbReference>
<dbReference type="GO" id="GO:0051287">
    <property type="term" value="F:NAD binding"/>
    <property type="evidence" value="ECO:0007669"/>
    <property type="project" value="InterPro"/>
</dbReference>
<feature type="domain" description="D-isomer specific 2-hydroxyacid dehydrogenase catalytic" evidence="5">
    <location>
        <begin position="5"/>
        <end position="315"/>
    </location>
</feature>
<comment type="caution">
    <text evidence="7">The sequence shown here is derived from an EMBL/GenBank/DDBJ whole genome shotgun (WGS) entry which is preliminary data.</text>
</comment>
<dbReference type="EMBL" id="VNHU01000003">
    <property type="protein sequence ID" value="TYP74981.1"/>
    <property type="molecule type" value="Genomic_DNA"/>
</dbReference>
<dbReference type="InterPro" id="IPR029752">
    <property type="entry name" value="D-isomer_DH_CS1"/>
</dbReference>
<name>A0A5S5C6C7_9FLAO</name>